<name>A0ABP0NYS8_9DINO</name>
<dbReference type="Proteomes" id="UP001642464">
    <property type="component" value="Unassembled WGS sequence"/>
</dbReference>
<comment type="caution">
    <text evidence="2">The sequence shown here is derived from an EMBL/GenBank/DDBJ whole genome shotgun (WGS) entry which is preliminary data.</text>
</comment>
<feature type="region of interest" description="Disordered" evidence="1">
    <location>
        <begin position="295"/>
        <end position="322"/>
    </location>
</feature>
<feature type="non-terminal residue" evidence="2">
    <location>
        <position position="322"/>
    </location>
</feature>
<feature type="region of interest" description="Disordered" evidence="1">
    <location>
        <begin position="217"/>
        <end position="266"/>
    </location>
</feature>
<evidence type="ECO:0000313" key="2">
    <source>
        <dbReference type="EMBL" id="CAK9067610.1"/>
    </source>
</evidence>
<protein>
    <submittedName>
        <fullName evidence="2">Histone-lysine N-methyltransferase setd3</fullName>
    </submittedName>
</protein>
<sequence>MAMFGRFLDSWVVDRVMFEYVNQGGCNCCGFTHGGMDMQDFMAMCSDVETDDGKKEVRSIWPPAMINEVWQDRVKFRRLLKDTMPKYRELNEKFGPDFVQWWLGLTPKERRRCFMMPKQEVNVQFNTTFDFKTAYQVVLCSVLEQVAQFEATGYVADGATECEIYLEEHLKLERGAWTVSPEYYETDEGCDNFLGMCLQLGGDHLLPKRPNELRKEAARAKAAVEDDVDDLGAGAADQKNVDDEEEEEGEGADTDAPQAGKGTQSFQSDRRLVRMIMFRYFADMAWARFKRFHATAAEQQPQPDKQPEAASKPSAPANDKEP</sequence>
<proteinExistence type="predicted"/>
<dbReference type="EMBL" id="CAXAMM010031119">
    <property type="protein sequence ID" value="CAK9067610.1"/>
    <property type="molecule type" value="Genomic_DNA"/>
</dbReference>
<evidence type="ECO:0000313" key="3">
    <source>
        <dbReference type="Proteomes" id="UP001642464"/>
    </source>
</evidence>
<keyword evidence="3" id="KW-1185">Reference proteome</keyword>
<evidence type="ECO:0000256" key="1">
    <source>
        <dbReference type="SAM" id="MobiDB-lite"/>
    </source>
</evidence>
<feature type="compositionally biased region" description="Acidic residues" evidence="1">
    <location>
        <begin position="242"/>
        <end position="253"/>
    </location>
</feature>
<gene>
    <name evidence="2" type="ORF">SCF082_LOCUS34203</name>
</gene>
<organism evidence="2 3">
    <name type="scientific">Durusdinium trenchii</name>
    <dbReference type="NCBI Taxonomy" id="1381693"/>
    <lineage>
        <taxon>Eukaryota</taxon>
        <taxon>Sar</taxon>
        <taxon>Alveolata</taxon>
        <taxon>Dinophyceae</taxon>
        <taxon>Suessiales</taxon>
        <taxon>Symbiodiniaceae</taxon>
        <taxon>Durusdinium</taxon>
    </lineage>
</organism>
<reference evidence="2 3" key="1">
    <citation type="submission" date="2024-02" db="EMBL/GenBank/DDBJ databases">
        <authorList>
            <person name="Chen Y."/>
            <person name="Shah S."/>
            <person name="Dougan E. K."/>
            <person name="Thang M."/>
            <person name="Chan C."/>
        </authorList>
    </citation>
    <scope>NUCLEOTIDE SEQUENCE [LARGE SCALE GENOMIC DNA]</scope>
</reference>
<accession>A0ABP0NYS8</accession>